<dbReference type="AlphaFoldDB" id="A0A517DSH6"/>
<organism evidence="1 2">
    <name type="scientific">Sporomusa termitida</name>
    <dbReference type="NCBI Taxonomy" id="2377"/>
    <lineage>
        <taxon>Bacteria</taxon>
        <taxon>Bacillati</taxon>
        <taxon>Bacillota</taxon>
        <taxon>Negativicutes</taxon>
        <taxon>Selenomonadales</taxon>
        <taxon>Sporomusaceae</taxon>
        <taxon>Sporomusa</taxon>
    </lineage>
</organism>
<evidence type="ECO:0000313" key="2">
    <source>
        <dbReference type="Proteomes" id="UP000320776"/>
    </source>
</evidence>
<accession>A0A517DSH6</accession>
<name>A0A517DSH6_9FIRM</name>
<protein>
    <submittedName>
        <fullName evidence="1">Uncharacterized protein</fullName>
    </submittedName>
</protein>
<gene>
    <name evidence="1" type="ORF">SPTER_15770</name>
</gene>
<reference evidence="1 2" key="1">
    <citation type="submission" date="2019-02" db="EMBL/GenBank/DDBJ databases">
        <title>Closed genome of Sporomusa termitida DSM 4440.</title>
        <authorList>
            <person name="Poehlein A."/>
            <person name="Daniel R."/>
        </authorList>
    </citation>
    <scope>NUCLEOTIDE SEQUENCE [LARGE SCALE GENOMIC DNA]</scope>
    <source>
        <strain evidence="1 2">DSM 4440</strain>
    </source>
</reference>
<evidence type="ECO:0000313" key="1">
    <source>
        <dbReference type="EMBL" id="QDR80258.1"/>
    </source>
</evidence>
<dbReference type="RefSeq" id="WP_144349866.1">
    <property type="nucleotide sequence ID" value="NZ_CP036259.1"/>
</dbReference>
<dbReference type="OrthoDB" id="3193769at2"/>
<proteinExistence type="predicted"/>
<keyword evidence="2" id="KW-1185">Reference proteome</keyword>
<dbReference type="Proteomes" id="UP000320776">
    <property type="component" value="Chromosome"/>
</dbReference>
<dbReference type="KEGG" id="sted:SPTER_15770"/>
<dbReference type="EMBL" id="CP036259">
    <property type="protein sequence ID" value="QDR80258.1"/>
    <property type="molecule type" value="Genomic_DNA"/>
</dbReference>
<sequence length="73" mass="8416">MNCHHMSKTSVGEVFRLAEENAISYNDVVDKRPEEVYRLLFPEKCEAVPIFATPNYEYAHNELSRTGVTLKLL</sequence>